<protein>
    <submittedName>
        <fullName evidence="1">Uncharacterized protein</fullName>
    </submittedName>
</protein>
<name>A0A5J4J512_9BACI</name>
<evidence type="ECO:0000313" key="2">
    <source>
        <dbReference type="Proteomes" id="UP000391919"/>
    </source>
</evidence>
<keyword evidence="2" id="KW-1185">Reference proteome</keyword>
<sequence>MEKLLFVDEVTGPEYGKNKHYEFYEVSLKQNPYDKKSIESIPKIKKQAVKALQDAGVAGTSHLWIGGVTSSLYDTANTTERDMKILCRLSF</sequence>
<reference evidence="1 2" key="1">
    <citation type="submission" date="2019-09" db="EMBL/GenBank/DDBJ databases">
        <title>Draft genome sequence of Bacillus sp. JC-7.</title>
        <authorList>
            <person name="Tanaka N."/>
            <person name="Shiwa Y."/>
            <person name="Fujita N."/>
            <person name="Tanasupawat S."/>
        </authorList>
    </citation>
    <scope>NUCLEOTIDE SEQUENCE [LARGE SCALE GENOMIC DNA]</scope>
    <source>
        <strain evidence="1 2">JC-7</strain>
    </source>
</reference>
<organism evidence="1 2">
    <name type="scientific">Weizmannia acidilactici</name>
    <dbReference type="NCBI Taxonomy" id="2607726"/>
    <lineage>
        <taxon>Bacteria</taxon>
        <taxon>Bacillati</taxon>
        <taxon>Bacillota</taxon>
        <taxon>Bacilli</taxon>
        <taxon>Bacillales</taxon>
        <taxon>Bacillaceae</taxon>
        <taxon>Heyndrickxia</taxon>
    </lineage>
</organism>
<dbReference type="AlphaFoldDB" id="A0A5J4J512"/>
<dbReference type="Proteomes" id="UP000391919">
    <property type="component" value="Unassembled WGS sequence"/>
</dbReference>
<dbReference type="EMBL" id="BKZQ01000014">
    <property type="protein sequence ID" value="GER70062.1"/>
    <property type="molecule type" value="Genomic_DNA"/>
</dbReference>
<accession>A0A5J4J512</accession>
<evidence type="ECO:0000313" key="1">
    <source>
        <dbReference type="EMBL" id="GER70062.1"/>
    </source>
</evidence>
<proteinExistence type="predicted"/>
<gene>
    <name evidence="1" type="ORF">BpJC7_13650</name>
</gene>
<comment type="caution">
    <text evidence="1">The sequence shown here is derived from an EMBL/GenBank/DDBJ whole genome shotgun (WGS) entry which is preliminary data.</text>
</comment>